<accession>A0AAD4SBX1</accession>
<evidence type="ECO:0000313" key="18">
    <source>
        <dbReference type="EMBL" id="KAI3895842.1"/>
    </source>
</evidence>
<dbReference type="GO" id="GO:0008270">
    <property type="term" value="F:zinc ion binding"/>
    <property type="evidence" value="ECO:0007669"/>
    <property type="project" value="UniProtKB-KW"/>
</dbReference>
<dbReference type="SMART" id="SM00979">
    <property type="entry name" value="TIFY"/>
    <property type="match status" value="1"/>
</dbReference>
<dbReference type="CDD" id="cd00202">
    <property type="entry name" value="ZnF_GATA"/>
    <property type="match status" value="1"/>
</dbReference>
<comment type="caution">
    <text evidence="18">The sequence shown here is derived from an EMBL/GenBank/DDBJ whole genome shotgun (WGS) entry which is preliminary data.</text>
</comment>
<evidence type="ECO:0000256" key="3">
    <source>
        <dbReference type="ARBA" id="ARBA00007722"/>
    </source>
</evidence>
<evidence type="ECO:0000259" key="16">
    <source>
        <dbReference type="PROSITE" id="PS51017"/>
    </source>
</evidence>
<dbReference type="Gene3D" id="3.30.50.10">
    <property type="entry name" value="Erythroid Transcription Factor GATA-1, subunit A"/>
    <property type="match status" value="1"/>
</dbReference>
<proteinExistence type="inferred from homology"/>
<reference evidence="18" key="1">
    <citation type="submission" date="2022-04" db="EMBL/GenBank/DDBJ databases">
        <title>A functionally conserved STORR gene fusion in Papaver species that diverged 16.8 million years ago.</title>
        <authorList>
            <person name="Catania T."/>
        </authorList>
    </citation>
    <scope>NUCLEOTIDE SEQUENCE</scope>
    <source>
        <strain evidence="18">S-188037</strain>
    </source>
</reference>
<keyword evidence="4" id="KW-0479">Metal-binding</keyword>
<dbReference type="InterPro" id="IPR010402">
    <property type="entry name" value="CCT_domain"/>
</dbReference>
<dbReference type="PANTHER" id="PTHR46125:SF7">
    <property type="entry name" value="GATA TRANSCRIPTION FACTOR 19-LIKE ISOFORM X1"/>
    <property type="match status" value="1"/>
</dbReference>
<feature type="region of interest" description="Disordered" evidence="14">
    <location>
        <begin position="1"/>
        <end position="86"/>
    </location>
</feature>
<protein>
    <submittedName>
        <fullName evidence="18">Uncharacterized protein</fullName>
    </submittedName>
</protein>
<evidence type="ECO:0000256" key="4">
    <source>
        <dbReference type="ARBA" id="ARBA00022723"/>
    </source>
</evidence>
<evidence type="ECO:0000256" key="7">
    <source>
        <dbReference type="ARBA" id="ARBA00023015"/>
    </source>
</evidence>
<comment type="function">
    <text evidence="1">Transcriptional activator that specifically binds 5'-GATA-3' or 5'-GAT-3' motifs within gene promoters.</text>
</comment>
<dbReference type="EMBL" id="JAJJMB010011896">
    <property type="protein sequence ID" value="KAI3895842.1"/>
    <property type="molecule type" value="Genomic_DNA"/>
</dbReference>
<dbReference type="PROSITE" id="PS51017">
    <property type="entry name" value="CCT"/>
    <property type="match status" value="1"/>
</dbReference>
<feature type="compositionally biased region" description="Acidic residues" evidence="14">
    <location>
        <begin position="27"/>
        <end position="57"/>
    </location>
</feature>
<gene>
    <name evidence="18" type="ORF">MKW98_025633</name>
</gene>
<organism evidence="18 19">
    <name type="scientific">Papaver atlanticum</name>
    <dbReference type="NCBI Taxonomy" id="357466"/>
    <lineage>
        <taxon>Eukaryota</taxon>
        <taxon>Viridiplantae</taxon>
        <taxon>Streptophyta</taxon>
        <taxon>Embryophyta</taxon>
        <taxon>Tracheophyta</taxon>
        <taxon>Spermatophyta</taxon>
        <taxon>Magnoliopsida</taxon>
        <taxon>Ranunculales</taxon>
        <taxon>Papaveraceae</taxon>
        <taxon>Papaveroideae</taxon>
        <taxon>Papaver</taxon>
    </lineage>
</organism>
<dbReference type="PROSITE" id="PS51320">
    <property type="entry name" value="TIFY"/>
    <property type="match status" value="1"/>
</dbReference>
<evidence type="ECO:0000313" key="19">
    <source>
        <dbReference type="Proteomes" id="UP001202328"/>
    </source>
</evidence>
<keyword evidence="19" id="KW-1185">Reference proteome</keyword>
<dbReference type="PANTHER" id="PTHR46125">
    <property type="entry name" value="GATA TRANSCRIPTION FACTOR 28"/>
    <property type="match status" value="1"/>
</dbReference>
<evidence type="ECO:0000259" key="17">
    <source>
        <dbReference type="PROSITE" id="PS51320"/>
    </source>
</evidence>
<dbReference type="PROSITE" id="PS00344">
    <property type="entry name" value="GATA_ZN_FINGER_1"/>
    <property type="match status" value="1"/>
</dbReference>
<evidence type="ECO:0000256" key="2">
    <source>
        <dbReference type="ARBA" id="ARBA00004123"/>
    </source>
</evidence>
<evidence type="ECO:0000256" key="11">
    <source>
        <dbReference type="ARBA" id="ARBA00023242"/>
    </source>
</evidence>
<dbReference type="InterPro" id="IPR013088">
    <property type="entry name" value="Znf_NHR/GATA"/>
</dbReference>
<evidence type="ECO:0000256" key="14">
    <source>
        <dbReference type="SAM" id="MobiDB-lite"/>
    </source>
</evidence>
<feature type="compositionally biased region" description="Polar residues" evidence="14">
    <location>
        <begin position="297"/>
        <end position="315"/>
    </location>
</feature>
<keyword evidence="7" id="KW-0805">Transcription regulation</keyword>
<dbReference type="Pfam" id="PF00320">
    <property type="entry name" value="GATA"/>
    <property type="match status" value="1"/>
</dbReference>
<comment type="subcellular location">
    <subcellularLocation>
        <location evidence="2 13">Nucleus</location>
    </subcellularLocation>
</comment>
<evidence type="ECO:0000256" key="5">
    <source>
        <dbReference type="ARBA" id="ARBA00022771"/>
    </source>
</evidence>
<evidence type="ECO:0000256" key="12">
    <source>
        <dbReference type="PROSITE-ProRule" id="PRU00094"/>
    </source>
</evidence>
<evidence type="ECO:0000256" key="13">
    <source>
        <dbReference type="PROSITE-ProRule" id="PRU00357"/>
    </source>
</evidence>
<dbReference type="PROSITE" id="PS50114">
    <property type="entry name" value="GATA_ZN_FINGER_2"/>
    <property type="match status" value="1"/>
</dbReference>
<keyword evidence="9" id="KW-0010">Activator</keyword>
<dbReference type="Pfam" id="PF06200">
    <property type="entry name" value="tify"/>
    <property type="match status" value="1"/>
</dbReference>
<comment type="similarity">
    <text evidence="3">Belongs to the type IV zinc-finger family. Class C subfamily.</text>
</comment>
<evidence type="ECO:0000259" key="15">
    <source>
        <dbReference type="PROSITE" id="PS50114"/>
    </source>
</evidence>
<dbReference type="GO" id="GO:0005634">
    <property type="term" value="C:nucleus"/>
    <property type="evidence" value="ECO:0007669"/>
    <property type="project" value="UniProtKB-SubCell"/>
</dbReference>
<dbReference type="InterPro" id="IPR010399">
    <property type="entry name" value="Tify_dom"/>
</dbReference>
<sequence length="423" mass="47096">MNPKPFQSFPFEDDEFENEMKSPMEIGNDDDDDDDYEEDENEEGYEDDDESMDDDYEEKNTQVNSRTKVESSNTSAPATDTNNNASVPLVSRHSELTLSFEGELYVFHSVTYQKVQAVLLLLGAHHEPIAAPSVETSFYQHNKGSGDDAQQQSNISGRTASVVRFQKKRKELCFEKKTRYNCRKEVAQRMHRKKGQFVSLRENHKEGSAAASGWDNIQSFPQNNRNPPKIARCKCQHCGVDETSTPAMRRGPAGPRSLCNACGLMWASKGTLRDLSKGRKNPSYDKNEQNSLAQTEVLSMESESAPSHSDDQGSPENVKPSPYKIASPAIPDKEETSEDCAEHFPIGSENLSVDINEERIPDCGMVAQSLWGDLRALSSNFWDLQGTPNDLSRLSAMGVDLHSHLNEQLDANGSIIASYGQGL</sequence>
<dbReference type="GO" id="GO:0006355">
    <property type="term" value="P:regulation of DNA-templated transcription"/>
    <property type="evidence" value="ECO:0007669"/>
    <property type="project" value="InterPro"/>
</dbReference>
<keyword evidence="8" id="KW-0238">DNA-binding</keyword>
<keyword evidence="11 13" id="KW-0539">Nucleus</keyword>
<feature type="domain" description="Tify" evidence="17">
    <location>
        <begin position="89"/>
        <end position="124"/>
    </location>
</feature>
<keyword evidence="6" id="KW-0862">Zinc</keyword>
<feature type="region of interest" description="Disordered" evidence="14">
    <location>
        <begin position="297"/>
        <end position="338"/>
    </location>
</feature>
<dbReference type="InterPro" id="IPR045280">
    <property type="entry name" value="TIFY-like"/>
</dbReference>
<keyword evidence="10" id="KW-0804">Transcription</keyword>
<dbReference type="Proteomes" id="UP001202328">
    <property type="component" value="Unassembled WGS sequence"/>
</dbReference>
<evidence type="ECO:0000256" key="10">
    <source>
        <dbReference type="ARBA" id="ARBA00023163"/>
    </source>
</evidence>
<dbReference type="GO" id="GO:0043565">
    <property type="term" value="F:sequence-specific DNA binding"/>
    <property type="evidence" value="ECO:0007669"/>
    <property type="project" value="InterPro"/>
</dbReference>
<name>A0AAD4SBX1_9MAGN</name>
<evidence type="ECO:0000256" key="9">
    <source>
        <dbReference type="ARBA" id="ARBA00023159"/>
    </source>
</evidence>
<feature type="domain" description="GATA-type" evidence="15">
    <location>
        <begin position="234"/>
        <end position="286"/>
    </location>
</feature>
<evidence type="ECO:0000256" key="6">
    <source>
        <dbReference type="ARBA" id="ARBA00022833"/>
    </source>
</evidence>
<feature type="compositionally biased region" description="Polar residues" evidence="14">
    <location>
        <begin position="61"/>
        <end position="86"/>
    </location>
</feature>
<dbReference type="SMART" id="SM00401">
    <property type="entry name" value="ZnF_GATA"/>
    <property type="match status" value="1"/>
</dbReference>
<dbReference type="Pfam" id="PF06203">
    <property type="entry name" value="CCT"/>
    <property type="match status" value="1"/>
</dbReference>
<dbReference type="AlphaFoldDB" id="A0AAD4SBX1"/>
<keyword evidence="5 12" id="KW-0863">Zinc-finger</keyword>
<evidence type="ECO:0000256" key="1">
    <source>
        <dbReference type="ARBA" id="ARBA00002206"/>
    </source>
</evidence>
<evidence type="ECO:0000256" key="8">
    <source>
        <dbReference type="ARBA" id="ARBA00023125"/>
    </source>
</evidence>
<dbReference type="SUPFAM" id="SSF57716">
    <property type="entry name" value="Glucocorticoid receptor-like (DNA-binding domain)"/>
    <property type="match status" value="1"/>
</dbReference>
<feature type="domain" description="CCT" evidence="16">
    <location>
        <begin position="158"/>
        <end position="200"/>
    </location>
</feature>
<dbReference type="InterPro" id="IPR000679">
    <property type="entry name" value="Znf_GATA"/>
</dbReference>